<protein>
    <submittedName>
        <fullName evidence="2">Uncharacterized protein</fullName>
    </submittedName>
</protein>
<dbReference type="VEuPathDB" id="FungiDB:PSHT_03164"/>
<dbReference type="Proteomes" id="UP000238274">
    <property type="component" value="Unassembled WGS sequence"/>
</dbReference>
<dbReference type="AlphaFoldDB" id="A0A2S4WG53"/>
<evidence type="ECO:0000256" key="1">
    <source>
        <dbReference type="SAM" id="MobiDB-lite"/>
    </source>
</evidence>
<organism evidence="2 3">
    <name type="scientific">Puccinia striiformis</name>
    <dbReference type="NCBI Taxonomy" id="27350"/>
    <lineage>
        <taxon>Eukaryota</taxon>
        <taxon>Fungi</taxon>
        <taxon>Dikarya</taxon>
        <taxon>Basidiomycota</taxon>
        <taxon>Pucciniomycotina</taxon>
        <taxon>Pucciniomycetes</taxon>
        <taxon>Pucciniales</taxon>
        <taxon>Pucciniaceae</taxon>
        <taxon>Puccinia</taxon>
    </lineage>
</organism>
<evidence type="ECO:0000313" key="2">
    <source>
        <dbReference type="EMBL" id="POW20722.1"/>
    </source>
</evidence>
<dbReference type="EMBL" id="PKSM01000029">
    <property type="protein sequence ID" value="POW20722.1"/>
    <property type="molecule type" value="Genomic_DNA"/>
</dbReference>
<proteinExistence type="predicted"/>
<reference evidence="3" key="3">
    <citation type="journal article" date="2018" name="Mol. Plant Microbe Interact.">
        <title>Genome sequence resources for the wheat stripe rust pathogen (Puccinia striiformis f. sp. tritici) and the barley stripe rust pathogen (Puccinia striiformis f. sp. hordei).</title>
        <authorList>
            <person name="Xia C."/>
            <person name="Wang M."/>
            <person name="Yin C."/>
            <person name="Cornejo O.E."/>
            <person name="Hulbert S.H."/>
            <person name="Chen X."/>
        </authorList>
    </citation>
    <scope>NUCLEOTIDE SEQUENCE [LARGE SCALE GENOMIC DNA]</scope>
    <source>
        <strain evidence="3">93TX-2</strain>
    </source>
</reference>
<evidence type="ECO:0000313" key="3">
    <source>
        <dbReference type="Proteomes" id="UP000238274"/>
    </source>
</evidence>
<reference evidence="3" key="2">
    <citation type="journal article" date="2018" name="BMC Genomics">
        <title>Genomic insights into host adaptation between the wheat stripe rust pathogen (Puccinia striiformis f. sp. tritici) and the barley stripe rust pathogen (Puccinia striiformis f. sp. hordei).</title>
        <authorList>
            <person name="Xia C."/>
            <person name="Wang M."/>
            <person name="Yin C."/>
            <person name="Cornejo O.E."/>
            <person name="Hulbert S.H."/>
            <person name="Chen X."/>
        </authorList>
    </citation>
    <scope>NUCLEOTIDE SEQUENCE [LARGE SCALE GENOMIC DNA]</scope>
    <source>
        <strain evidence="3">93TX-2</strain>
    </source>
</reference>
<sequence>MATKNPTTIQNGAAMKNVIEIKNMATVLRRMQTRTPRNKNDKESRASQQHPMTMLPHVNSNDRPKPAKIELTAKLNIKLTTKLRLTNAVTGITTNPGSTIRTDCTVDAIHSGRMSDSSLATHSRRMLERSDPSSCLFSVPILFPKKLSVLRLPGSEPEVGSDGASSFHKIRSGFTVWTWMLSSLSRDLVRLGGTRSTERLVSNLD</sequence>
<reference evidence="2 3" key="1">
    <citation type="submission" date="2017-12" db="EMBL/GenBank/DDBJ databases">
        <title>Gene loss provides genomic basis for host adaptation in cereal stripe rust fungi.</title>
        <authorList>
            <person name="Xia C."/>
        </authorList>
    </citation>
    <scope>NUCLEOTIDE SEQUENCE [LARGE SCALE GENOMIC DNA]</scope>
    <source>
        <strain evidence="2 3">93TX-2</strain>
    </source>
</reference>
<dbReference type="VEuPathDB" id="FungiDB:PSTT_04844"/>
<feature type="region of interest" description="Disordered" evidence="1">
    <location>
        <begin position="31"/>
        <end position="63"/>
    </location>
</feature>
<comment type="caution">
    <text evidence="2">The sequence shown here is derived from an EMBL/GenBank/DDBJ whole genome shotgun (WGS) entry which is preliminary data.</text>
</comment>
<gene>
    <name evidence="2" type="ORF">PSHT_03164</name>
</gene>
<accession>A0A2S4WG53</accession>
<keyword evidence="3" id="KW-1185">Reference proteome</keyword>
<name>A0A2S4WG53_9BASI</name>